<organism evidence="6 7">
    <name type="scientific">Hornefia porci</name>
    <dbReference type="NCBI Taxonomy" id="2652292"/>
    <lineage>
        <taxon>Bacteria</taxon>
        <taxon>Bacillati</taxon>
        <taxon>Bacillota</taxon>
        <taxon>Clostridia</taxon>
        <taxon>Peptostreptococcales</taxon>
        <taxon>Anaerovoracaceae</taxon>
        <taxon>Hornefia</taxon>
    </lineage>
</organism>
<dbReference type="GO" id="GO:0046872">
    <property type="term" value="F:metal ion binding"/>
    <property type="evidence" value="ECO:0007669"/>
    <property type="project" value="UniProtKB-KW"/>
</dbReference>
<reference evidence="6 7" key="1">
    <citation type="journal article" date="2016" name="Appl. Environ. Microbiol.">
        <title>Function and Phylogeny of Bacterial Butyryl Coenzyme A:Acetate Transferases and Their Diversity in the Proximal Colon of Swine.</title>
        <authorList>
            <person name="Trachsel J."/>
            <person name="Bayles D.O."/>
            <person name="Looft T."/>
            <person name="Levine U.Y."/>
            <person name="Allen H.K."/>
        </authorList>
    </citation>
    <scope>NUCLEOTIDE SEQUENCE [LARGE SCALE GENOMIC DNA]</scope>
    <source>
        <strain evidence="6 7">68-3-10</strain>
    </source>
</reference>
<feature type="domain" description="Radical SAM core" evidence="5">
    <location>
        <begin position="106"/>
        <end position="317"/>
    </location>
</feature>
<sequence length="458" mass="52126">MASIAHAAEKKAFEVALNRVMKKSKNAREEGFVGVVNAMEKLLGNTWPPEAFDRLRTALGKDGKWTDFFCRLLDTRDTEFLKGIFLSFGYEGALSGYRQSQKTGEKLGVPIPWVILFDPTSACNMHCTGCWAAEYEHTLNLSYEDMDSIITQGKELGIHEYAMTGGEPLIRRDDIIRLAEKHSDCGFMIFTNGTLVDEQFCEDIRRCRNIILIMSIEGFEETTDARRGAGAFRKVTDAMDLMNRSGLVYGTSICYTKENIEAVTSDEFLDFLISKGVQFSWYFHYMPVGQDADVSLMPTPEQREYIFRRIREIRGYEGGKPIWLMDFQNDGDKVHGCIAGGRCYCHINSNGDVEPCVFIHYSDANIHSKTLLECLQQPLFRVYRREQPFSENLLRPCPMLENPDYLRKMIAETGARSTDLMSPESAEHLCGKCDAYAEAWEPVAGKLWKEEHRPASEK</sequence>
<evidence type="ECO:0000256" key="3">
    <source>
        <dbReference type="ARBA" id="ARBA00023004"/>
    </source>
</evidence>
<evidence type="ECO:0000313" key="7">
    <source>
        <dbReference type="Proteomes" id="UP000187404"/>
    </source>
</evidence>
<dbReference type="AlphaFoldDB" id="A0A1Q9JH72"/>
<accession>A0A1Q9JH72</accession>
<name>A0A1Q9JH72_9FIRM</name>
<dbReference type="InterPro" id="IPR013785">
    <property type="entry name" value="Aldolase_TIM"/>
</dbReference>
<dbReference type="CDD" id="cd21128">
    <property type="entry name" value="SPASM_rSAM"/>
    <property type="match status" value="1"/>
</dbReference>
<dbReference type="GO" id="GO:0003824">
    <property type="term" value="F:catalytic activity"/>
    <property type="evidence" value="ECO:0007669"/>
    <property type="project" value="InterPro"/>
</dbReference>
<dbReference type="InterPro" id="IPR023885">
    <property type="entry name" value="4Fe4S-binding_SPASM_dom"/>
</dbReference>
<gene>
    <name evidence="6" type="ORF">BHK98_05460</name>
</gene>
<keyword evidence="1" id="KW-0949">S-adenosyl-L-methionine</keyword>
<dbReference type="InterPro" id="IPR007197">
    <property type="entry name" value="rSAM"/>
</dbReference>
<dbReference type="Gene3D" id="3.20.20.70">
    <property type="entry name" value="Aldolase class I"/>
    <property type="match status" value="1"/>
</dbReference>
<dbReference type="EMBL" id="MJIE01000001">
    <property type="protein sequence ID" value="OLR55556.1"/>
    <property type="molecule type" value="Genomic_DNA"/>
</dbReference>
<dbReference type="STRING" id="1261640.BHK98_05460"/>
<dbReference type="GO" id="GO:0051536">
    <property type="term" value="F:iron-sulfur cluster binding"/>
    <property type="evidence" value="ECO:0007669"/>
    <property type="project" value="UniProtKB-KW"/>
</dbReference>
<evidence type="ECO:0000256" key="1">
    <source>
        <dbReference type="ARBA" id="ARBA00022691"/>
    </source>
</evidence>
<dbReference type="PROSITE" id="PS51918">
    <property type="entry name" value="RADICAL_SAM"/>
    <property type="match status" value="1"/>
</dbReference>
<dbReference type="RefSeq" id="WP_075712550.1">
    <property type="nucleotide sequence ID" value="NZ_MJIE01000001.1"/>
</dbReference>
<dbReference type="CDD" id="cd01335">
    <property type="entry name" value="Radical_SAM"/>
    <property type="match status" value="1"/>
</dbReference>
<keyword evidence="7" id="KW-1185">Reference proteome</keyword>
<dbReference type="PANTHER" id="PTHR43524">
    <property type="entry name" value="RADICAL SAM SUPERFAMILY PROTEIN"/>
    <property type="match status" value="1"/>
</dbReference>
<evidence type="ECO:0000256" key="2">
    <source>
        <dbReference type="ARBA" id="ARBA00022723"/>
    </source>
</evidence>
<protein>
    <submittedName>
        <fullName evidence="6">Pyrroloquinoline quinone biosynthesis protein PqqE</fullName>
    </submittedName>
</protein>
<keyword evidence="2" id="KW-0479">Metal-binding</keyword>
<proteinExistence type="predicted"/>
<keyword evidence="3" id="KW-0408">Iron</keyword>
<dbReference type="Proteomes" id="UP000187404">
    <property type="component" value="Unassembled WGS sequence"/>
</dbReference>
<dbReference type="SFLD" id="SFLDG01067">
    <property type="entry name" value="SPASM/twitch_domain_containing"/>
    <property type="match status" value="1"/>
</dbReference>
<dbReference type="SUPFAM" id="SSF102114">
    <property type="entry name" value="Radical SAM enzymes"/>
    <property type="match status" value="1"/>
</dbReference>
<dbReference type="Pfam" id="PF13186">
    <property type="entry name" value="SPASM"/>
    <property type="match status" value="1"/>
</dbReference>
<evidence type="ECO:0000256" key="4">
    <source>
        <dbReference type="ARBA" id="ARBA00023014"/>
    </source>
</evidence>
<keyword evidence="4" id="KW-0411">Iron-sulfur</keyword>
<dbReference type="SFLD" id="SFLDS00029">
    <property type="entry name" value="Radical_SAM"/>
    <property type="match status" value="1"/>
</dbReference>
<dbReference type="InterPro" id="IPR058240">
    <property type="entry name" value="rSAM_sf"/>
</dbReference>
<evidence type="ECO:0000313" key="6">
    <source>
        <dbReference type="EMBL" id="OLR55556.1"/>
    </source>
</evidence>
<comment type="caution">
    <text evidence="6">The sequence shown here is derived from an EMBL/GenBank/DDBJ whole genome shotgun (WGS) entry which is preliminary data.</text>
</comment>
<evidence type="ECO:0000259" key="5">
    <source>
        <dbReference type="PROSITE" id="PS51918"/>
    </source>
</evidence>
<dbReference type="OrthoDB" id="9782387at2"/>
<dbReference type="Pfam" id="PF04055">
    <property type="entry name" value="Radical_SAM"/>
    <property type="match status" value="1"/>
</dbReference>
<dbReference type="PANTHER" id="PTHR43524:SF1">
    <property type="entry name" value="RADICAL SAM SUPERFAMILY PROTEIN"/>
    <property type="match status" value="1"/>
</dbReference>